<accession>A0A1A9WQ17</accession>
<reference evidence="3" key="1">
    <citation type="submission" date="2014-03" db="EMBL/GenBank/DDBJ databases">
        <authorList>
            <person name="Aksoy S."/>
            <person name="Warren W."/>
            <person name="Wilson R.K."/>
        </authorList>
    </citation>
    <scope>NUCLEOTIDE SEQUENCE [LARGE SCALE GENOMIC DNA]</scope>
    <source>
        <strain evidence="3">IAEA</strain>
    </source>
</reference>
<dbReference type="VEuPathDB" id="VectorBase:GBRI027727"/>
<dbReference type="Proteomes" id="UP000091820">
    <property type="component" value="Unassembled WGS sequence"/>
</dbReference>
<evidence type="ECO:0000313" key="2">
    <source>
        <dbReference type="EnsemblMetazoa" id="GBRI027727-PA"/>
    </source>
</evidence>
<evidence type="ECO:0000313" key="3">
    <source>
        <dbReference type="Proteomes" id="UP000091820"/>
    </source>
</evidence>
<dbReference type="AlphaFoldDB" id="A0A1A9WQ17"/>
<keyword evidence="1" id="KW-0472">Membrane</keyword>
<organism evidence="2 3">
    <name type="scientific">Glossina brevipalpis</name>
    <dbReference type="NCBI Taxonomy" id="37001"/>
    <lineage>
        <taxon>Eukaryota</taxon>
        <taxon>Metazoa</taxon>
        <taxon>Ecdysozoa</taxon>
        <taxon>Arthropoda</taxon>
        <taxon>Hexapoda</taxon>
        <taxon>Insecta</taxon>
        <taxon>Pterygota</taxon>
        <taxon>Neoptera</taxon>
        <taxon>Endopterygota</taxon>
        <taxon>Diptera</taxon>
        <taxon>Brachycera</taxon>
        <taxon>Muscomorpha</taxon>
        <taxon>Hippoboscoidea</taxon>
        <taxon>Glossinidae</taxon>
        <taxon>Glossina</taxon>
    </lineage>
</organism>
<name>A0A1A9WQ17_9MUSC</name>
<keyword evidence="1" id="KW-1133">Transmembrane helix</keyword>
<dbReference type="EnsemblMetazoa" id="GBRI027727-RA">
    <property type="protein sequence ID" value="GBRI027727-PA"/>
    <property type="gene ID" value="GBRI027727"/>
</dbReference>
<keyword evidence="1" id="KW-0812">Transmembrane</keyword>
<feature type="transmembrane region" description="Helical" evidence="1">
    <location>
        <begin position="70"/>
        <end position="89"/>
    </location>
</feature>
<sequence length="106" mass="12310">MVYESSRQTDSVTNNVTILRFHALQLFATSPKTNALPILDLFYQINLQPNLHLQLYIMHFLFPYIKTSKVLMLLAPQLFLVCISTVCMTTRFKYTPLQRLPSESNL</sequence>
<protein>
    <submittedName>
        <fullName evidence="2">Uncharacterized protein</fullName>
    </submittedName>
</protein>
<keyword evidence="3" id="KW-1185">Reference proteome</keyword>
<proteinExistence type="predicted"/>
<evidence type="ECO:0000256" key="1">
    <source>
        <dbReference type="SAM" id="Phobius"/>
    </source>
</evidence>
<reference evidence="2" key="2">
    <citation type="submission" date="2020-05" db="UniProtKB">
        <authorList>
            <consortium name="EnsemblMetazoa"/>
        </authorList>
    </citation>
    <scope>IDENTIFICATION</scope>
    <source>
        <strain evidence="2">IAEA</strain>
    </source>
</reference>